<sequence>MYRIFQKPLSIKNKDIFDKFKSEIKREQIKLLYQQIPIAIIGESLAAVFLGMALWHVINNTLVLIWLFYILVFSDLLKIPLLYFYHTKKELFSDKDWLNLIYAGIFISGVAWGIASSILIPTNSTPHQIYVVFMITGVTAAANVLYSPVQLAYLFFLFPSFGLFTLWLFLQGQIYVLLGICALIYIFVMLFVSYYFSQQLISTLAMRFKITNLSSVKMSLEEEVSTRTEELEKLLALTKSTLESTADGILVVNLKGNVEYFNQQFLDMWNIPPDFIKEHNDEEIINFVVNQVKDPDTFVNKIKELYNHDQESFDELHFKDGKIFERYSKPHWMYGQIVGRVWSFRDITLRVRLSYLANHDALTGLPNRTSLYERIEQTINYAQRTNSSLAVFFIDVDEFKLINDNLGHDAGDELLQKIALRLKKCVRESDTVARFGGDEFVLLFVTKSHKNTLLIAKKILDKISKPFKLTAQEVIVTSSIGISVYPKDGSDTTTLLKNADMAMYLAKRDGRNNFQFYNGAINEQSSRRLSMQTRIYNALKNQEFFILYQPIYDLKNMRLIGAEALLRWKQPDLGILMPDDFIPIAEETDLINQLGEWVFRHACFQNKTWQDMGLPPICMAINVSWKQLKKDNFIQIVQNAITDSGLSSEYLEIEFTESTVMKNSAKIDTVLQEISRMGIRMSIDDFGTGYSSLNSLRSFPVSKLKIDRGFVSGCTTNGNDASIVETIISLAHSLKLRVLAEGVDSTDKAFFLRQLHCDEVQGFLYSPPIEPQKMVELLKAPPSSKHNRRSLVARNQDFR</sequence>
<dbReference type="SUPFAM" id="SSF55073">
    <property type="entry name" value="Nucleotide cyclase"/>
    <property type="match status" value="1"/>
</dbReference>
<dbReference type="SMART" id="SM00267">
    <property type="entry name" value="GGDEF"/>
    <property type="match status" value="1"/>
</dbReference>
<dbReference type="InterPro" id="IPR000160">
    <property type="entry name" value="GGDEF_dom"/>
</dbReference>
<dbReference type="Gene3D" id="3.30.70.270">
    <property type="match status" value="1"/>
</dbReference>
<dbReference type="RefSeq" id="WP_010655048.1">
    <property type="nucleotide sequence ID" value="NZ_JAPHOO010000002.1"/>
</dbReference>
<dbReference type="EC" id="3.1.4.52" evidence="6"/>
<dbReference type="PANTHER" id="PTHR44757:SF2">
    <property type="entry name" value="BIOFILM ARCHITECTURE MAINTENANCE PROTEIN MBAA"/>
    <property type="match status" value="1"/>
</dbReference>
<evidence type="ECO:0000313" key="6">
    <source>
        <dbReference type="EMBL" id="STO22929.1"/>
    </source>
</evidence>
<organism evidence="6 7">
    <name type="scientific">Fluoribacter dumoffii</name>
    <dbReference type="NCBI Taxonomy" id="463"/>
    <lineage>
        <taxon>Bacteria</taxon>
        <taxon>Pseudomonadati</taxon>
        <taxon>Pseudomonadota</taxon>
        <taxon>Gammaproteobacteria</taxon>
        <taxon>Legionellales</taxon>
        <taxon>Legionellaceae</taxon>
        <taxon>Fluoribacter</taxon>
    </lineage>
</organism>
<evidence type="ECO:0000259" key="4">
    <source>
        <dbReference type="PROSITE" id="PS50883"/>
    </source>
</evidence>
<evidence type="ECO:0000256" key="3">
    <source>
        <dbReference type="SAM" id="Phobius"/>
    </source>
</evidence>
<dbReference type="STRING" id="1094715.GCA_000236165_03017"/>
<dbReference type="Pfam" id="PF00990">
    <property type="entry name" value="GGDEF"/>
    <property type="match status" value="1"/>
</dbReference>
<dbReference type="GO" id="GO:0071111">
    <property type="term" value="F:cyclic-guanylate-specific phosphodiesterase activity"/>
    <property type="evidence" value="ECO:0007669"/>
    <property type="project" value="UniProtKB-EC"/>
</dbReference>
<dbReference type="CDD" id="cd01949">
    <property type="entry name" value="GGDEF"/>
    <property type="match status" value="1"/>
</dbReference>
<dbReference type="InterPro" id="IPR035919">
    <property type="entry name" value="EAL_sf"/>
</dbReference>
<gene>
    <name evidence="6" type="primary">gmr_4</name>
    <name evidence="6" type="ORF">NCTC11370_03031</name>
</gene>
<proteinExistence type="predicted"/>
<evidence type="ECO:0000256" key="1">
    <source>
        <dbReference type="ARBA" id="ARBA00001946"/>
    </source>
</evidence>
<dbReference type="SUPFAM" id="SSF55785">
    <property type="entry name" value="PYP-like sensor domain (PAS domain)"/>
    <property type="match status" value="1"/>
</dbReference>
<feature type="region of interest" description="Disordered" evidence="2">
    <location>
        <begin position="780"/>
        <end position="799"/>
    </location>
</feature>
<dbReference type="PROSITE" id="PS50887">
    <property type="entry name" value="GGDEF"/>
    <property type="match status" value="1"/>
</dbReference>
<dbReference type="Gene3D" id="3.30.450.20">
    <property type="entry name" value="PAS domain"/>
    <property type="match status" value="1"/>
</dbReference>
<comment type="cofactor">
    <cofactor evidence="1">
        <name>Mg(2+)</name>
        <dbReference type="ChEBI" id="CHEBI:18420"/>
    </cofactor>
</comment>
<keyword evidence="7" id="KW-1185">Reference proteome</keyword>
<dbReference type="PROSITE" id="PS50883">
    <property type="entry name" value="EAL"/>
    <property type="match status" value="1"/>
</dbReference>
<feature type="domain" description="GGDEF" evidence="5">
    <location>
        <begin position="387"/>
        <end position="519"/>
    </location>
</feature>
<dbReference type="InterPro" id="IPR052155">
    <property type="entry name" value="Biofilm_reg_signaling"/>
</dbReference>
<dbReference type="InterPro" id="IPR029787">
    <property type="entry name" value="Nucleotide_cyclase"/>
</dbReference>
<dbReference type="PANTHER" id="PTHR44757">
    <property type="entry name" value="DIGUANYLATE CYCLASE DGCP"/>
    <property type="match status" value="1"/>
</dbReference>
<keyword evidence="3" id="KW-1133">Transmembrane helix</keyword>
<feature type="transmembrane region" description="Helical" evidence="3">
    <location>
        <begin position="64"/>
        <end position="85"/>
    </location>
</feature>
<feature type="transmembrane region" description="Helical" evidence="3">
    <location>
        <begin position="151"/>
        <end position="170"/>
    </location>
</feature>
<accession>A0A377GED5</accession>
<dbReference type="AlphaFoldDB" id="A0A377GED5"/>
<dbReference type="InterPro" id="IPR000014">
    <property type="entry name" value="PAS"/>
</dbReference>
<protein>
    <submittedName>
        <fullName evidence="6">Cyclic di-GMP phosphodiesterase Gmr</fullName>
        <ecNumber evidence="6">3.1.4.52</ecNumber>
    </submittedName>
</protein>
<dbReference type="Pfam" id="PF00563">
    <property type="entry name" value="EAL"/>
    <property type="match status" value="1"/>
</dbReference>
<evidence type="ECO:0000313" key="7">
    <source>
        <dbReference type="Proteomes" id="UP000254554"/>
    </source>
</evidence>
<feature type="transmembrane region" description="Helical" evidence="3">
    <location>
        <begin position="97"/>
        <end position="121"/>
    </location>
</feature>
<feature type="transmembrane region" description="Helical" evidence="3">
    <location>
        <begin position="127"/>
        <end position="146"/>
    </location>
</feature>
<dbReference type="OrthoDB" id="9804951at2"/>
<keyword evidence="3" id="KW-0812">Transmembrane</keyword>
<evidence type="ECO:0000259" key="5">
    <source>
        <dbReference type="PROSITE" id="PS50887"/>
    </source>
</evidence>
<dbReference type="CDD" id="cd00130">
    <property type="entry name" value="PAS"/>
    <property type="match status" value="1"/>
</dbReference>
<feature type="transmembrane region" description="Helical" evidence="3">
    <location>
        <begin position="176"/>
        <end position="197"/>
    </location>
</feature>
<keyword evidence="3" id="KW-0472">Membrane</keyword>
<dbReference type="InterPro" id="IPR001633">
    <property type="entry name" value="EAL_dom"/>
</dbReference>
<dbReference type="FunFam" id="3.30.70.270:FF:000001">
    <property type="entry name" value="Diguanylate cyclase domain protein"/>
    <property type="match status" value="1"/>
</dbReference>
<feature type="domain" description="EAL" evidence="4">
    <location>
        <begin position="528"/>
        <end position="782"/>
    </location>
</feature>
<dbReference type="CDD" id="cd01948">
    <property type="entry name" value="EAL"/>
    <property type="match status" value="1"/>
</dbReference>
<dbReference type="Gene3D" id="3.20.20.450">
    <property type="entry name" value="EAL domain"/>
    <property type="match status" value="1"/>
</dbReference>
<dbReference type="NCBIfam" id="TIGR00254">
    <property type="entry name" value="GGDEF"/>
    <property type="match status" value="1"/>
</dbReference>
<feature type="transmembrane region" description="Helical" evidence="3">
    <location>
        <begin position="36"/>
        <end position="58"/>
    </location>
</feature>
<dbReference type="Proteomes" id="UP000254554">
    <property type="component" value="Unassembled WGS sequence"/>
</dbReference>
<dbReference type="InterPro" id="IPR035965">
    <property type="entry name" value="PAS-like_dom_sf"/>
</dbReference>
<dbReference type="SUPFAM" id="SSF141868">
    <property type="entry name" value="EAL domain-like"/>
    <property type="match status" value="1"/>
</dbReference>
<keyword evidence="6" id="KW-0378">Hydrolase</keyword>
<dbReference type="InterPro" id="IPR043128">
    <property type="entry name" value="Rev_trsase/Diguanyl_cyclase"/>
</dbReference>
<evidence type="ECO:0000256" key="2">
    <source>
        <dbReference type="SAM" id="MobiDB-lite"/>
    </source>
</evidence>
<dbReference type="Pfam" id="PF12860">
    <property type="entry name" value="PAS_7"/>
    <property type="match status" value="1"/>
</dbReference>
<dbReference type="GeneID" id="93293915"/>
<dbReference type="SMART" id="SM00052">
    <property type="entry name" value="EAL"/>
    <property type="match status" value="1"/>
</dbReference>
<reference evidence="6 7" key="1">
    <citation type="submission" date="2018-06" db="EMBL/GenBank/DDBJ databases">
        <authorList>
            <consortium name="Pathogen Informatics"/>
            <person name="Doyle S."/>
        </authorList>
    </citation>
    <scope>NUCLEOTIDE SEQUENCE [LARGE SCALE GENOMIC DNA]</scope>
    <source>
        <strain evidence="6 7">NCTC11370</strain>
    </source>
</reference>
<dbReference type="EMBL" id="UGGT01000001">
    <property type="protein sequence ID" value="STO22929.1"/>
    <property type="molecule type" value="Genomic_DNA"/>
</dbReference>
<name>A0A377GED5_9GAMM</name>